<evidence type="ECO:0000313" key="2">
    <source>
        <dbReference type="EMBL" id="GGK95414.1"/>
    </source>
</evidence>
<keyword evidence="3" id="KW-1185">Reference proteome</keyword>
<dbReference type="Proteomes" id="UP000645217">
    <property type="component" value="Unassembled WGS sequence"/>
</dbReference>
<protein>
    <submittedName>
        <fullName evidence="2">Uncharacterized protein</fullName>
    </submittedName>
</protein>
<reference evidence="2" key="2">
    <citation type="submission" date="2020-09" db="EMBL/GenBank/DDBJ databases">
        <authorList>
            <person name="Sun Q."/>
            <person name="Ohkuma M."/>
        </authorList>
    </citation>
    <scope>NUCLEOTIDE SEQUENCE</scope>
    <source>
        <strain evidence="2">JCM 13064</strain>
    </source>
</reference>
<sequence length="68" mass="7096">MHRTALRTGPRERSGGHGTGTVTVTSYDRDGADSVNSHPALQGPVVHVHVRRPASAGPKASASARERA</sequence>
<accession>A0A917R8C3</accession>
<evidence type="ECO:0000256" key="1">
    <source>
        <dbReference type="SAM" id="MobiDB-lite"/>
    </source>
</evidence>
<comment type="caution">
    <text evidence="2">The sequence shown here is derived from an EMBL/GenBank/DDBJ whole genome shotgun (WGS) entry which is preliminary data.</text>
</comment>
<gene>
    <name evidence="2" type="ORF">GCM10007964_42220</name>
</gene>
<reference evidence="2" key="1">
    <citation type="journal article" date="2014" name="Int. J. Syst. Evol. Microbiol.">
        <title>Complete genome sequence of Corynebacterium casei LMG S-19264T (=DSM 44701T), isolated from a smear-ripened cheese.</title>
        <authorList>
            <consortium name="US DOE Joint Genome Institute (JGI-PGF)"/>
            <person name="Walter F."/>
            <person name="Albersmeier A."/>
            <person name="Kalinowski J."/>
            <person name="Ruckert C."/>
        </authorList>
    </citation>
    <scope>NUCLEOTIDE SEQUENCE</scope>
    <source>
        <strain evidence="2">JCM 13064</strain>
    </source>
</reference>
<feature type="region of interest" description="Disordered" evidence="1">
    <location>
        <begin position="1"/>
        <end position="44"/>
    </location>
</feature>
<evidence type="ECO:0000313" key="3">
    <source>
        <dbReference type="Proteomes" id="UP000645217"/>
    </source>
</evidence>
<dbReference type="EMBL" id="BMNT01000023">
    <property type="protein sequence ID" value="GGK95414.1"/>
    <property type="molecule type" value="Genomic_DNA"/>
</dbReference>
<dbReference type="AlphaFoldDB" id="A0A917R8C3"/>
<organism evidence="2 3">
    <name type="scientific">Sphaerisporangium melleum</name>
    <dbReference type="NCBI Taxonomy" id="321316"/>
    <lineage>
        <taxon>Bacteria</taxon>
        <taxon>Bacillati</taxon>
        <taxon>Actinomycetota</taxon>
        <taxon>Actinomycetes</taxon>
        <taxon>Streptosporangiales</taxon>
        <taxon>Streptosporangiaceae</taxon>
        <taxon>Sphaerisporangium</taxon>
    </lineage>
</organism>
<name>A0A917R8C3_9ACTN</name>
<proteinExistence type="predicted"/>